<keyword evidence="2" id="KW-1185">Reference proteome</keyword>
<dbReference type="Proteomes" id="UP000230842">
    <property type="component" value="Unassembled WGS sequence"/>
</dbReference>
<dbReference type="PANTHER" id="PTHR42905">
    <property type="entry name" value="PHOSPHOENOLPYRUVATE CARBOXYLASE"/>
    <property type="match status" value="1"/>
</dbReference>
<protein>
    <submittedName>
        <fullName evidence="1">2-methylisocitrate lyase-like PEP mutase family enzyme</fullName>
    </submittedName>
</protein>
<proteinExistence type="predicted"/>
<dbReference type="Gene3D" id="6.10.250.2750">
    <property type="match status" value="1"/>
</dbReference>
<dbReference type="SUPFAM" id="SSF51621">
    <property type="entry name" value="Phosphoenolpyruvate/pyruvate domain"/>
    <property type="match status" value="1"/>
</dbReference>
<keyword evidence="1" id="KW-0456">Lyase</keyword>
<dbReference type="CDD" id="cd00377">
    <property type="entry name" value="ICL_PEPM"/>
    <property type="match status" value="1"/>
</dbReference>
<dbReference type="Pfam" id="PF13714">
    <property type="entry name" value="PEP_mutase"/>
    <property type="match status" value="1"/>
</dbReference>
<comment type="caution">
    <text evidence="1">The sequence shown here is derived from an EMBL/GenBank/DDBJ whole genome shotgun (WGS) entry which is preliminary data.</text>
</comment>
<dbReference type="GO" id="GO:0016829">
    <property type="term" value="F:lyase activity"/>
    <property type="evidence" value="ECO:0007669"/>
    <property type="project" value="UniProtKB-KW"/>
</dbReference>
<organism evidence="1 2">
    <name type="scientific">Mumia flava</name>
    <dbReference type="NCBI Taxonomy" id="1348852"/>
    <lineage>
        <taxon>Bacteria</taxon>
        <taxon>Bacillati</taxon>
        <taxon>Actinomycetota</taxon>
        <taxon>Actinomycetes</taxon>
        <taxon>Propionibacteriales</taxon>
        <taxon>Nocardioidaceae</taxon>
        <taxon>Mumia</taxon>
    </lineage>
</organism>
<dbReference type="Gene3D" id="3.20.20.60">
    <property type="entry name" value="Phosphoenolpyruvate-binding domains"/>
    <property type="match status" value="1"/>
</dbReference>
<evidence type="ECO:0000313" key="1">
    <source>
        <dbReference type="EMBL" id="PJJ56682.1"/>
    </source>
</evidence>
<dbReference type="PANTHER" id="PTHR42905:SF16">
    <property type="entry name" value="CARBOXYPHOSPHONOENOLPYRUVATE PHOSPHONOMUTASE-LIKE PROTEIN (AFU_ORTHOLOGUE AFUA_5G07230)"/>
    <property type="match status" value="1"/>
</dbReference>
<reference evidence="1 2" key="1">
    <citation type="submission" date="2017-11" db="EMBL/GenBank/DDBJ databases">
        <title>Genomic Encyclopedia of Archaeal and Bacterial Type Strains, Phase II (KMG-II): From Individual Species to Whole Genera.</title>
        <authorList>
            <person name="Goeker M."/>
        </authorList>
    </citation>
    <scope>NUCLEOTIDE SEQUENCE [LARGE SCALE GENOMIC DNA]</scope>
    <source>
        <strain evidence="1 2">DSM 27763</strain>
    </source>
</reference>
<dbReference type="AlphaFoldDB" id="A0A2M9BFG7"/>
<dbReference type="InterPro" id="IPR015813">
    <property type="entry name" value="Pyrv/PenolPyrv_kinase-like_dom"/>
</dbReference>
<dbReference type="InterPro" id="IPR039556">
    <property type="entry name" value="ICL/PEPM"/>
</dbReference>
<evidence type="ECO:0000313" key="2">
    <source>
        <dbReference type="Proteomes" id="UP000230842"/>
    </source>
</evidence>
<dbReference type="InterPro" id="IPR040442">
    <property type="entry name" value="Pyrv_kinase-like_dom_sf"/>
</dbReference>
<sequence>MAGRTVGGMSAPSPAERFLALHRRRPGFILPNAWDAGSARMLELAGFEAIATTSAGIAFAAGHPDASLSRDAMLRAVEPVVASVGVPVSVDVESGYGDTEGDVVTTVRGVLDLGGVGINLEDAVADGLLPLEESVERVAAARAVAPSAQLVLNARTDAYLSGDDPGMALDVAIERGRAYAAAGADCVFVPGVDDLDAIRALAEEIPAPLNVVNGLTPTVHTAAALYDVGAARISIGGALARAALTVVREAGLEMLERGTFSFVEGAIPYGTLQQELGPPDR</sequence>
<gene>
    <name evidence="1" type="ORF">CLV56_0893</name>
</gene>
<name>A0A2M9BFG7_9ACTN</name>
<dbReference type="EMBL" id="PGEZ01000001">
    <property type="protein sequence ID" value="PJJ56682.1"/>
    <property type="molecule type" value="Genomic_DNA"/>
</dbReference>
<accession>A0A2M9BFG7</accession>